<organism evidence="1 2">
    <name type="scientific">candidate division WOR-1 bacterium RIFOXYB2_FULL_48_7</name>
    <dbReference type="NCBI Taxonomy" id="1802583"/>
    <lineage>
        <taxon>Bacteria</taxon>
        <taxon>Bacillati</taxon>
        <taxon>Saganbacteria</taxon>
    </lineage>
</organism>
<evidence type="ECO:0000313" key="2">
    <source>
        <dbReference type="Proteomes" id="UP000178951"/>
    </source>
</evidence>
<protein>
    <submittedName>
        <fullName evidence="1">Uncharacterized protein</fullName>
    </submittedName>
</protein>
<dbReference type="Proteomes" id="UP000178951">
    <property type="component" value="Unassembled WGS sequence"/>
</dbReference>
<accession>A0A1F4TV20</accession>
<comment type="caution">
    <text evidence="1">The sequence shown here is derived from an EMBL/GenBank/DDBJ whole genome shotgun (WGS) entry which is preliminary data.</text>
</comment>
<proteinExistence type="predicted"/>
<dbReference type="EMBL" id="MEUF01000013">
    <property type="protein sequence ID" value="OGC36528.1"/>
    <property type="molecule type" value="Genomic_DNA"/>
</dbReference>
<dbReference type="STRING" id="1802583.A2311_03305"/>
<name>A0A1F4TV20_UNCSA</name>
<dbReference type="AlphaFoldDB" id="A0A1F4TV20"/>
<sequence length="136" mass="15103">MLATCMTSVALLSPKGVLQGDMGKLGLSCHILGPNLRILQKLQAAKLEGVKMLLARCIDRAERVYSFDHTKLLPLDLPSAAELNLIDYDQLFACNEAMRKVMDACVYPLGLNNRVRSAIDLRQLPTIYKKFLVTTP</sequence>
<gene>
    <name evidence="1" type="ORF">A2311_03305</name>
</gene>
<evidence type="ECO:0000313" key="1">
    <source>
        <dbReference type="EMBL" id="OGC36528.1"/>
    </source>
</evidence>
<reference evidence="1 2" key="1">
    <citation type="journal article" date="2016" name="Nat. Commun.">
        <title>Thousands of microbial genomes shed light on interconnected biogeochemical processes in an aquifer system.</title>
        <authorList>
            <person name="Anantharaman K."/>
            <person name="Brown C.T."/>
            <person name="Hug L.A."/>
            <person name="Sharon I."/>
            <person name="Castelle C.J."/>
            <person name="Probst A.J."/>
            <person name="Thomas B.C."/>
            <person name="Singh A."/>
            <person name="Wilkins M.J."/>
            <person name="Karaoz U."/>
            <person name="Brodie E.L."/>
            <person name="Williams K.H."/>
            <person name="Hubbard S.S."/>
            <person name="Banfield J.F."/>
        </authorList>
    </citation>
    <scope>NUCLEOTIDE SEQUENCE [LARGE SCALE GENOMIC DNA]</scope>
</reference>